<reference evidence="3 4" key="1">
    <citation type="journal article" date="2008" name="Nature">
        <title>The Phaeodactylum genome reveals the evolutionary history of diatom genomes.</title>
        <authorList>
            <person name="Bowler C."/>
            <person name="Allen A.E."/>
            <person name="Badger J.H."/>
            <person name="Grimwood J."/>
            <person name="Jabbari K."/>
            <person name="Kuo A."/>
            <person name="Maheswari U."/>
            <person name="Martens C."/>
            <person name="Maumus F."/>
            <person name="Otillar R.P."/>
            <person name="Rayko E."/>
            <person name="Salamov A."/>
            <person name="Vandepoele K."/>
            <person name="Beszteri B."/>
            <person name="Gruber A."/>
            <person name="Heijde M."/>
            <person name="Katinka M."/>
            <person name="Mock T."/>
            <person name="Valentin K."/>
            <person name="Verret F."/>
            <person name="Berges J.A."/>
            <person name="Brownlee C."/>
            <person name="Cadoret J.P."/>
            <person name="Chiovitti A."/>
            <person name="Choi C.J."/>
            <person name="Coesel S."/>
            <person name="De Martino A."/>
            <person name="Detter J.C."/>
            <person name="Durkin C."/>
            <person name="Falciatore A."/>
            <person name="Fournet J."/>
            <person name="Haruta M."/>
            <person name="Huysman M.J."/>
            <person name="Jenkins B.D."/>
            <person name="Jiroutova K."/>
            <person name="Jorgensen R.E."/>
            <person name="Joubert Y."/>
            <person name="Kaplan A."/>
            <person name="Kroger N."/>
            <person name="Kroth P.G."/>
            <person name="La Roche J."/>
            <person name="Lindquist E."/>
            <person name="Lommer M."/>
            <person name="Martin-Jezequel V."/>
            <person name="Lopez P.J."/>
            <person name="Lucas S."/>
            <person name="Mangogna M."/>
            <person name="McGinnis K."/>
            <person name="Medlin L.K."/>
            <person name="Montsant A."/>
            <person name="Oudot-Le Secq M.P."/>
            <person name="Napoli C."/>
            <person name="Obornik M."/>
            <person name="Parker M.S."/>
            <person name="Petit J.L."/>
            <person name="Porcel B.M."/>
            <person name="Poulsen N."/>
            <person name="Robison M."/>
            <person name="Rychlewski L."/>
            <person name="Rynearson T.A."/>
            <person name="Schmutz J."/>
            <person name="Shapiro H."/>
            <person name="Siaut M."/>
            <person name="Stanley M."/>
            <person name="Sussman M.R."/>
            <person name="Taylor A.R."/>
            <person name="Vardi A."/>
            <person name="von Dassow P."/>
            <person name="Vyverman W."/>
            <person name="Willis A."/>
            <person name="Wyrwicz L.S."/>
            <person name="Rokhsar D.S."/>
            <person name="Weissenbach J."/>
            <person name="Armbrust E.V."/>
            <person name="Green B.R."/>
            <person name="Van de Peer Y."/>
            <person name="Grigoriev I.V."/>
        </authorList>
    </citation>
    <scope>NUCLEOTIDE SEQUENCE [LARGE SCALE GENOMIC DNA]</scope>
    <source>
        <strain evidence="3 4">CCAP 1055/1</strain>
    </source>
</reference>
<dbReference type="Pfam" id="PF20710">
    <property type="entry name" value="DUF6824"/>
    <property type="match status" value="1"/>
</dbReference>
<keyword evidence="4" id="KW-1185">Reference proteome</keyword>
<evidence type="ECO:0000313" key="4">
    <source>
        <dbReference type="Proteomes" id="UP000000759"/>
    </source>
</evidence>
<feature type="region of interest" description="Disordered" evidence="1">
    <location>
        <begin position="137"/>
        <end position="157"/>
    </location>
</feature>
<feature type="region of interest" description="Disordered" evidence="1">
    <location>
        <begin position="8"/>
        <end position="35"/>
    </location>
</feature>
<dbReference type="EMBL" id="CP001141">
    <property type="protein sequence ID" value="ACI65248.1"/>
    <property type="molecule type" value="Genomic_DNA"/>
</dbReference>
<evidence type="ECO:0000256" key="1">
    <source>
        <dbReference type="SAM" id="MobiDB-lite"/>
    </source>
</evidence>
<evidence type="ECO:0000259" key="2">
    <source>
        <dbReference type="Pfam" id="PF20710"/>
    </source>
</evidence>
<feature type="compositionally biased region" description="Basic and acidic residues" evidence="1">
    <location>
        <begin position="287"/>
        <end position="299"/>
    </location>
</feature>
<sequence>MLTRIWLKDGTMQDEDETSTTEPLPYDSLDGKIDSTTMDPSINSADILCGRGKTSFNHVGNRQFRDSVTNSLRAYMDADNRFEKSMVVHRIVDNIHSAGGRFLKKDYSSSQWFELSDQQAKEKVGHAIRDAVNAYESKVKGKQQKGKDLSPGGKPFHQDLDYTDRSLVAQHTMSLRDSYLTHYPINIPLQQTADRPSFPYLSSQPQSFQLPQSQPAMKAAHQNYSMKHRRMLDALPVEVIFDEASSKNVSSTRVKPSTDDGHDEFVARINAVLGPLPQDANDPMEPLLDKQYHGRDRRL</sequence>
<dbReference type="InterPro" id="IPR049227">
    <property type="entry name" value="DUF6824"/>
</dbReference>
<gene>
    <name evidence="3" type="ORF">PHATR_46898</name>
</gene>
<dbReference type="InParanoid" id="B5Y450"/>
<name>B5Y450_PHATC</name>
<organism evidence="3 4">
    <name type="scientific">Phaeodactylum tricornutum (strain CCAP 1055/1)</name>
    <dbReference type="NCBI Taxonomy" id="556484"/>
    <lineage>
        <taxon>Eukaryota</taxon>
        <taxon>Sar</taxon>
        <taxon>Stramenopiles</taxon>
        <taxon>Ochrophyta</taxon>
        <taxon>Bacillariophyta</taxon>
        <taxon>Bacillariophyceae</taxon>
        <taxon>Bacillariophycidae</taxon>
        <taxon>Naviculales</taxon>
        <taxon>Phaeodactylaceae</taxon>
        <taxon>Phaeodactylum</taxon>
    </lineage>
</organism>
<dbReference type="AlphaFoldDB" id="B5Y450"/>
<dbReference type="KEGG" id="pti:PHATR_46898"/>
<feature type="domain" description="DUF6824" evidence="2">
    <location>
        <begin position="46"/>
        <end position="130"/>
    </location>
</feature>
<dbReference type="PaxDb" id="2850-Phatr46898"/>
<accession>B5Y450</accession>
<feature type="region of interest" description="Disordered" evidence="1">
    <location>
        <begin position="274"/>
        <end position="299"/>
    </location>
</feature>
<evidence type="ECO:0000313" key="3">
    <source>
        <dbReference type="EMBL" id="ACI65248.1"/>
    </source>
</evidence>
<dbReference type="OrthoDB" id="48818at2759"/>
<dbReference type="RefSeq" id="XP_002185778.1">
    <property type="nucleotide sequence ID" value="XM_002185742.1"/>
</dbReference>
<dbReference type="HOGENOM" id="CLU_898527_0_0_1"/>
<reference evidence="4" key="2">
    <citation type="submission" date="2008-08" db="EMBL/GenBank/DDBJ databases">
        <authorList>
            <consortium name="Diatom Consortium"/>
            <person name="Grigoriev I."/>
            <person name="Grimwood J."/>
            <person name="Kuo A."/>
            <person name="Otillar R.P."/>
            <person name="Salamov A."/>
            <person name="Detter J.C."/>
            <person name="Lindquist E."/>
            <person name="Shapiro H."/>
            <person name="Lucas S."/>
            <person name="Glavina del Rio T."/>
            <person name="Pitluck S."/>
            <person name="Rokhsar D."/>
            <person name="Bowler C."/>
        </authorList>
    </citation>
    <scope>GENOME REANNOTATION</scope>
    <source>
        <strain evidence="4">CCAP 1055/1</strain>
    </source>
</reference>
<protein>
    <recommendedName>
        <fullName evidence="2">DUF6824 domain-containing protein</fullName>
    </recommendedName>
</protein>
<proteinExistence type="predicted"/>
<dbReference type="Proteomes" id="UP000000759">
    <property type="component" value="Chromosome 11"/>
</dbReference>
<dbReference type="GeneID" id="7204442"/>